<dbReference type="EMBL" id="SKBQ01000017">
    <property type="protein sequence ID" value="TPX16458.1"/>
    <property type="molecule type" value="Genomic_DNA"/>
</dbReference>
<feature type="compositionally biased region" description="Basic and acidic residues" evidence="1">
    <location>
        <begin position="285"/>
        <end position="302"/>
    </location>
</feature>
<reference evidence="2 3" key="1">
    <citation type="submission" date="2019-06" db="EMBL/GenBank/DDBJ databases">
        <title>Draft genome sequence of the filamentous fungus Phialemoniopsis curvata isolated from diesel fuel.</title>
        <authorList>
            <person name="Varaljay V.A."/>
            <person name="Lyon W.J."/>
            <person name="Crouch A.L."/>
            <person name="Drake C.E."/>
            <person name="Hollomon J.M."/>
            <person name="Nadeau L.J."/>
            <person name="Nunn H.S."/>
            <person name="Stevenson B.S."/>
            <person name="Bojanowski C.L."/>
            <person name="Crookes-Goodson W.J."/>
        </authorList>
    </citation>
    <scope>NUCLEOTIDE SEQUENCE [LARGE SCALE GENOMIC DNA]</scope>
    <source>
        <strain evidence="2 3">D216</strain>
    </source>
</reference>
<feature type="compositionally biased region" description="Low complexity" evidence="1">
    <location>
        <begin position="157"/>
        <end position="168"/>
    </location>
</feature>
<dbReference type="InParanoid" id="A0A507BIG9"/>
<feature type="region of interest" description="Disordered" evidence="1">
    <location>
        <begin position="195"/>
        <end position="308"/>
    </location>
</feature>
<dbReference type="STRING" id="1093900.A0A507BIG9"/>
<feature type="compositionally biased region" description="Polar residues" evidence="1">
    <location>
        <begin position="218"/>
        <end position="250"/>
    </location>
</feature>
<comment type="caution">
    <text evidence="2">The sequence shown here is derived from an EMBL/GenBank/DDBJ whole genome shotgun (WGS) entry which is preliminary data.</text>
</comment>
<feature type="compositionally biased region" description="Low complexity" evidence="1">
    <location>
        <begin position="106"/>
        <end position="120"/>
    </location>
</feature>
<sequence length="308" mass="32094">MSNNDTQNDSPPQADMPRARRASVTSAAFTNLFQRSNSTSQGTNVFPGPITTAAMNDQRRRLSISTLGLSGTSPTTIPVSAGMRRGSISTNSDSIDENAIEEDDAAPNTRTAPTTPFARRMSFGAQAMRTMRTGGATSPGSGNGRPSASNNPPPPAQAARRASSVRGALPTPPGSAASSASASWRSQAAAAAAAASQASPANTSRSASDKFSPARTDQGFNWSEQLRSRAESSVTGSRPSFSFASGLNNSPPRPGAGGLSAHHHDRAKSVSDMPAPPAQAAAMKPRQDPRPKPDHFQERILKGDFYMD</sequence>
<feature type="region of interest" description="Disordered" evidence="1">
    <location>
        <begin position="1"/>
        <end position="24"/>
    </location>
</feature>
<feature type="compositionally biased region" description="Polar residues" evidence="1">
    <location>
        <begin position="1"/>
        <end position="11"/>
    </location>
</feature>
<feature type="compositionally biased region" description="Acidic residues" evidence="1">
    <location>
        <begin position="94"/>
        <end position="105"/>
    </location>
</feature>
<feature type="region of interest" description="Disordered" evidence="1">
    <location>
        <begin position="75"/>
        <end position="182"/>
    </location>
</feature>
<feature type="compositionally biased region" description="Low complexity" evidence="1">
    <location>
        <begin position="138"/>
        <end position="150"/>
    </location>
</feature>
<gene>
    <name evidence="2" type="ORF">E0L32_003752</name>
</gene>
<evidence type="ECO:0000256" key="1">
    <source>
        <dbReference type="SAM" id="MobiDB-lite"/>
    </source>
</evidence>
<organism evidence="2 3">
    <name type="scientific">Thyridium curvatum</name>
    <dbReference type="NCBI Taxonomy" id="1093900"/>
    <lineage>
        <taxon>Eukaryota</taxon>
        <taxon>Fungi</taxon>
        <taxon>Dikarya</taxon>
        <taxon>Ascomycota</taxon>
        <taxon>Pezizomycotina</taxon>
        <taxon>Sordariomycetes</taxon>
        <taxon>Sordariomycetidae</taxon>
        <taxon>Thyridiales</taxon>
        <taxon>Thyridiaceae</taxon>
        <taxon>Thyridium</taxon>
    </lineage>
</organism>
<dbReference type="GeneID" id="41971199"/>
<dbReference type="RefSeq" id="XP_030998169.1">
    <property type="nucleotide sequence ID" value="XM_031138087.1"/>
</dbReference>
<protein>
    <submittedName>
        <fullName evidence="2">Uncharacterized protein</fullName>
    </submittedName>
</protein>
<name>A0A507BIG9_9PEZI</name>
<evidence type="ECO:0000313" key="2">
    <source>
        <dbReference type="EMBL" id="TPX16458.1"/>
    </source>
</evidence>
<dbReference type="OrthoDB" id="5384020at2759"/>
<dbReference type="AlphaFoldDB" id="A0A507BIG9"/>
<proteinExistence type="predicted"/>
<keyword evidence="3" id="KW-1185">Reference proteome</keyword>
<dbReference type="Proteomes" id="UP000319257">
    <property type="component" value="Unassembled WGS sequence"/>
</dbReference>
<evidence type="ECO:0000313" key="3">
    <source>
        <dbReference type="Proteomes" id="UP000319257"/>
    </source>
</evidence>
<accession>A0A507BIG9</accession>